<keyword evidence="5 6" id="KW-0833">Ubl conjugation pathway</keyword>
<dbReference type="GO" id="GO:0045116">
    <property type="term" value="P:protein neddylation"/>
    <property type="evidence" value="ECO:0007669"/>
    <property type="project" value="UniProtKB-UniRule"/>
</dbReference>
<comment type="subcellular location">
    <subcellularLocation>
        <location evidence="1">Cytoplasm</location>
    </subcellularLocation>
</comment>
<proteinExistence type="inferred from homology"/>
<keyword evidence="9" id="KW-1185">Reference proteome</keyword>
<evidence type="ECO:0000259" key="7">
    <source>
        <dbReference type="Pfam" id="PF00899"/>
    </source>
</evidence>
<dbReference type="InterPro" id="IPR035985">
    <property type="entry name" value="Ubiquitin-activating_enz"/>
</dbReference>
<dbReference type="GeneID" id="30180955"/>
<keyword evidence="4" id="KW-0963">Cytoplasm</keyword>
<dbReference type="STRING" id="763406.A0A1E3NKG5"/>
<dbReference type="Proteomes" id="UP000094455">
    <property type="component" value="Unassembled WGS sequence"/>
</dbReference>
<comment type="pathway">
    <text evidence="2 6">Protein modification; protein neddylation.</text>
</comment>
<evidence type="ECO:0000256" key="5">
    <source>
        <dbReference type="ARBA" id="ARBA00022786"/>
    </source>
</evidence>
<dbReference type="EMBL" id="KV454003">
    <property type="protein sequence ID" value="ODQ46610.1"/>
    <property type="molecule type" value="Genomic_DNA"/>
</dbReference>
<dbReference type="InterPro" id="IPR030667">
    <property type="entry name" value="APP-BP1"/>
</dbReference>
<dbReference type="SUPFAM" id="SSF69572">
    <property type="entry name" value="Activating enzymes of the ubiquitin-like proteins"/>
    <property type="match status" value="1"/>
</dbReference>
<evidence type="ECO:0000313" key="8">
    <source>
        <dbReference type="EMBL" id="ODQ46610.1"/>
    </source>
</evidence>
<gene>
    <name evidence="8" type="ORF">PICMEDRAFT_72667</name>
</gene>
<organism evidence="8 9">
    <name type="scientific">Pichia membranifaciens NRRL Y-2026</name>
    <dbReference type="NCBI Taxonomy" id="763406"/>
    <lineage>
        <taxon>Eukaryota</taxon>
        <taxon>Fungi</taxon>
        <taxon>Dikarya</taxon>
        <taxon>Ascomycota</taxon>
        <taxon>Saccharomycotina</taxon>
        <taxon>Pichiomycetes</taxon>
        <taxon>Pichiales</taxon>
        <taxon>Pichiaceae</taxon>
        <taxon>Pichia</taxon>
    </lineage>
</organism>
<dbReference type="AlphaFoldDB" id="A0A1E3NKG5"/>
<dbReference type="GO" id="GO:0005737">
    <property type="term" value="C:cytoplasm"/>
    <property type="evidence" value="ECO:0007669"/>
    <property type="project" value="UniProtKB-SubCell"/>
</dbReference>
<sequence>MEDSNFGSKYDRQVRLWSGNGQRSLAGSRVCVVNGSPWASEILKNLVLPGVGSVVVVDSAAVGEEDLASNFFLGGGDVGAQRAVRLAETVSTLNPDVCITAVVDDRALFGDGDEDAGFWSSFDCVVLCAGPAYHACESRLSERLWALGVPLLKVGAVGFYAYLRIQTGEQVIVETHESNLHDLRLDLPWPALQQHVDRTSLADDSYLRAPYSVVLSKVFQQLQQNADGSRRPAPAAVRAALKRLYRTGDELNLDEAYSKAYLLMRNSAEIPPSVADILADRKTTHLDGSSSLFWILCNALKCFYDTFHVLPLSGVLPDMESDTADYIRLRNIYTDKFEQDRRFIRDKALLSLRQLHRSPDELADNDSLLTLFVKNSRFLKVVRGSKWDTMPKILEVFKSGNEQLADKALIYLAFLTLESFAREHHRSPTFDDRPELRTTAIAILCNNHDVKTFPEGFDKVLDEMCRACGRSLHNVCAVIGGITAQEVIKILTNQYIPLDNCLVYDGITGRTSTFKL</sequence>
<dbReference type="InterPro" id="IPR045886">
    <property type="entry name" value="ThiF/MoeB/HesA"/>
</dbReference>
<feature type="domain" description="THIF-type NAD/FAD binding fold" evidence="7">
    <location>
        <begin position="10"/>
        <end position="515"/>
    </location>
</feature>
<protein>
    <recommendedName>
        <fullName evidence="6">NEDD8-activating enzyme E1 regulatory subunit</fullName>
    </recommendedName>
</protein>
<evidence type="ECO:0000313" key="9">
    <source>
        <dbReference type="Proteomes" id="UP000094455"/>
    </source>
</evidence>
<evidence type="ECO:0000256" key="3">
    <source>
        <dbReference type="ARBA" id="ARBA00006868"/>
    </source>
</evidence>
<dbReference type="OrthoDB" id="1708823at2759"/>
<dbReference type="PANTHER" id="PTHR10953">
    <property type="entry name" value="UBIQUITIN-ACTIVATING ENZYME E1"/>
    <property type="match status" value="1"/>
</dbReference>
<dbReference type="PIRSF" id="PIRSF039099">
    <property type="entry name" value="APP-BP1"/>
    <property type="match status" value="1"/>
</dbReference>
<evidence type="ECO:0000256" key="2">
    <source>
        <dbReference type="ARBA" id="ARBA00005032"/>
    </source>
</evidence>
<dbReference type="Pfam" id="PF00899">
    <property type="entry name" value="ThiF"/>
    <property type="match status" value="1"/>
</dbReference>
<name>A0A1E3NKG5_9ASCO</name>
<evidence type="ECO:0000256" key="1">
    <source>
        <dbReference type="ARBA" id="ARBA00004496"/>
    </source>
</evidence>
<evidence type="ECO:0000256" key="6">
    <source>
        <dbReference type="PIRNR" id="PIRNR039099"/>
    </source>
</evidence>
<dbReference type="UniPathway" id="UPA00885"/>
<dbReference type="RefSeq" id="XP_019017723.1">
    <property type="nucleotide sequence ID" value="XM_019164268.1"/>
</dbReference>
<comment type="function">
    <text evidence="6">Regulatory subunit of the dimeric UBA3-ULA1 E1 enzyme.</text>
</comment>
<comment type="similarity">
    <text evidence="3 6">Belongs to the ubiquitin-activating E1 family. ULA1 subfamily.</text>
</comment>
<dbReference type="PANTHER" id="PTHR10953:SF29">
    <property type="entry name" value="NEDD8-ACTIVATING ENZYME E1 REGULATORY SUBUNIT"/>
    <property type="match status" value="1"/>
</dbReference>
<dbReference type="InterPro" id="IPR000594">
    <property type="entry name" value="ThiF_NAD_FAD-bd"/>
</dbReference>
<accession>A0A1E3NKG5</accession>
<evidence type="ECO:0000256" key="4">
    <source>
        <dbReference type="ARBA" id="ARBA00022490"/>
    </source>
</evidence>
<dbReference type="Gene3D" id="3.40.50.720">
    <property type="entry name" value="NAD(P)-binding Rossmann-like Domain"/>
    <property type="match status" value="2"/>
</dbReference>
<reference evidence="8 9" key="1">
    <citation type="journal article" date="2016" name="Proc. Natl. Acad. Sci. U.S.A.">
        <title>Comparative genomics of biotechnologically important yeasts.</title>
        <authorList>
            <person name="Riley R."/>
            <person name="Haridas S."/>
            <person name="Wolfe K.H."/>
            <person name="Lopes M.R."/>
            <person name="Hittinger C.T."/>
            <person name="Goeker M."/>
            <person name="Salamov A.A."/>
            <person name="Wisecaver J.H."/>
            <person name="Long T.M."/>
            <person name="Calvey C.H."/>
            <person name="Aerts A.L."/>
            <person name="Barry K.W."/>
            <person name="Choi C."/>
            <person name="Clum A."/>
            <person name="Coughlan A.Y."/>
            <person name="Deshpande S."/>
            <person name="Douglass A.P."/>
            <person name="Hanson S.J."/>
            <person name="Klenk H.-P."/>
            <person name="LaButti K.M."/>
            <person name="Lapidus A."/>
            <person name="Lindquist E.A."/>
            <person name="Lipzen A.M."/>
            <person name="Meier-Kolthoff J.P."/>
            <person name="Ohm R.A."/>
            <person name="Otillar R.P."/>
            <person name="Pangilinan J.L."/>
            <person name="Peng Y."/>
            <person name="Rokas A."/>
            <person name="Rosa C.A."/>
            <person name="Scheuner C."/>
            <person name="Sibirny A.A."/>
            <person name="Slot J.C."/>
            <person name="Stielow J.B."/>
            <person name="Sun H."/>
            <person name="Kurtzman C.P."/>
            <person name="Blackwell M."/>
            <person name="Grigoriev I.V."/>
            <person name="Jeffries T.W."/>
        </authorList>
    </citation>
    <scope>NUCLEOTIDE SEQUENCE [LARGE SCALE GENOMIC DNA]</scope>
    <source>
        <strain evidence="8 9">NRRL Y-2026</strain>
    </source>
</reference>
<dbReference type="GO" id="GO:0019781">
    <property type="term" value="F:NEDD8 activating enzyme activity"/>
    <property type="evidence" value="ECO:0007669"/>
    <property type="project" value="UniProtKB-UniRule"/>
</dbReference>